<dbReference type="RefSeq" id="WP_126725985.1">
    <property type="nucleotide sequence ID" value="NZ_RYZH01000024.1"/>
</dbReference>
<dbReference type="PROSITE" id="PS50011">
    <property type="entry name" value="PROTEIN_KINASE_DOM"/>
    <property type="match status" value="1"/>
</dbReference>
<dbReference type="GO" id="GO:0005524">
    <property type="term" value="F:ATP binding"/>
    <property type="evidence" value="ECO:0007669"/>
    <property type="project" value="UniProtKB-UniRule"/>
</dbReference>
<keyword evidence="3 8" id="KW-0418">Kinase</keyword>
<reference evidence="8 9" key="1">
    <citation type="submission" date="2018-12" db="EMBL/GenBank/DDBJ databases">
        <authorList>
            <person name="Toschakov S.V."/>
        </authorList>
    </citation>
    <scope>NUCLEOTIDE SEQUENCE [LARGE SCALE GENOMIC DNA]</scope>
    <source>
        <strain evidence="8 9">GM2012</strain>
    </source>
</reference>
<dbReference type="PROSITE" id="PS00107">
    <property type="entry name" value="PROTEIN_KINASE_ATP"/>
    <property type="match status" value="1"/>
</dbReference>
<feature type="domain" description="Protein kinase" evidence="7">
    <location>
        <begin position="108"/>
        <end position="377"/>
    </location>
</feature>
<dbReference type="Pfam" id="PF00069">
    <property type="entry name" value="Pkinase"/>
    <property type="match status" value="1"/>
</dbReference>
<evidence type="ECO:0000256" key="2">
    <source>
        <dbReference type="ARBA" id="ARBA00022741"/>
    </source>
</evidence>
<feature type="transmembrane region" description="Helical" evidence="6">
    <location>
        <begin position="509"/>
        <end position="526"/>
    </location>
</feature>
<evidence type="ECO:0000259" key="7">
    <source>
        <dbReference type="PROSITE" id="PS50011"/>
    </source>
</evidence>
<feature type="transmembrane region" description="Helical" evidence="6">
    <location>
        <begin position="433"/>
        <end position="451"/>
    </location>
</feature>
<organism evidence="8 9">
    <name type="scientific">Tautonia sociabilis</name>
    <dbReference type="NCBI Taxonomy" id="2080755"/>
    <lineage>
        <taxon>Bacteria</taxon>
        <taxon>Pseudomonadati</taxon>
        <taxon>Planctomycetota</taxon>
        <taxon>Planctomycetia</taxon>
        <taxon>Isosphaerales</taxon>
        <taxon>Isosphaeraceae</taxon>
        <taxon>Tautonia</taxon>
    </lineage>
</organism>
<evidence type="ECO:0000256" key="6">
    <source>
        <dbReference type="SAM" id="Phobius"/>
    </source>
</evidence>
<evidence type="ECO:0000256" key="1">
    <source>
        <dbReference type="ARBA" id="ARBA00022679"/>
    </source>
</evidence>
<dbReference type="InterPro" id="IPR000719">
    <property type="entry name" value="Prot_kinase_dom"/>
</dbReference>
<dbReference type="SMART" id="SM00220">
    <property type="entry name" value="S_TKc"/>
    <property type="match status" value="1"/>
</dbReference>
<dbReference type="CDD" id="cd14014">
    <property type="entry name" value="STKc_PknB_like"/>
    <property type="match status" value="1"/>
</dbReference>
<dbReference type="Gene3D" id="1.10.510.10">
    <property type="entry name" value="Transferase(Phosphotransferase) domain 1"/>
    <property type="match status" value="1"/>
</dbReference>
<evidence type="ECO:0000256" key="4">
    <source>
        <dbReference type="ARBA" id="ARBA00022840"/>
    </source>
</evidence>
<evidence type="ECO:0000256" key="5">
    <source>
        <dbReference type="PROSITE-ProRule" id="PRU10141"/>
    </source>
</evidence>
<dbReference type="Proteomes" id="UP000280296">
    <property type="component" value="Unassembled WGS sequence"/>
</dbReference>
<evidence type="ECO:0000313" key="8">
    <source>
        <dbReference type="EMBL" id="RUL87245.1"/>
    </source>
</evidence>
<accession>A0A432MJ71</accession>
<reference evidence="8 9" key="2">
    <citation type="submission" date="2019-01" db="EMBL/GenBank/DDBJ databases">
        <title>Tautonia sociabilis, a novel thermotolerant planctomycete of Isosphaeraceae family, isolated from a 4000 m deep subterranean habitat.</title>
        <authorList>
            <person name="Kovaleva O.L."/>
            <person name="Elcheninov A.G."/>
            <person name="Van Heerden E."/>
            <person name="Toshchakov S.V."/>
            <person name="Novikov A."/>
            <person name="Bonch-Osmolovskaya E.A."/>
            <person name="Kublanov I.V."/>
        </authorList>
    </citation>
    <scope>NUCLEOTIDE SEQUENCE [LARGE SCALE GENOMIC DNA]</scope>
    <source>
        <strain evidence="8 9">GM2012</strain>
    </source>
</reference>
<dbReference type="OrthoDB" id="6111975at2"/>
<gene>
    <name evidence="8" type="ORF">TsocGM_13560</name>
</gene>
<dbReference type="EMBL" id="RYZH01000024">
    <property type="protein sequence ID" value="RUL87245.1"/>
    <property type="molecule type" value="Genomic_DNA"/>
</dbReference>
<dbReference type="AlphaFoldDB" id="A0A432MJ71"/>
<protein>
    <submittedName>
        <fullName evidence="8">Serine/threonine protein kinase</fullName>
    </submittedName>
</protein>
<feature type="binding site" evidence="5">
    <location>
        <position position="137"/>
    </location>
    <ligand>
        <name>ATP</name>
        <dbReference type="ChEBI" id="CHEBI:30616"/>
    </ligand>
</feature>
<keyword evidence="2 5" id="KW-0547">Nucleotide-binding</keyword>
<dbReference type="Gene3D" id="3.30.200.20">
    <property type="entry name" value="Phosphorylase Kinase, domain 1"/>
    <property type="match status" value="1"/>
</dbReference>
<dbReference type="PROSITE" id="PS00108">
    <property type="entry name" value="PROTEIN_KINASE_ST"/>
    <property type="match status" value="1"/>
</dbReference>
<keyword evidence="6" id="KW-0472">Membrane</keyword>
<keyword evidence="9" id="KW-1185">Reference proteome</keyword>
<dbReference type="InterPro" id="IPR011009">
    <property type="entry name" value="Kinase-like_dom_sf"/>
</dbReference>
<evidence type="ECO:0000313" key="9">
    <source>
        <dbReference type="Proteomes" id="UP000280296"/>
    </source>
</evidence>
<keyword evidence="4 5" id="KW-0067">ATP-binding</keyword>
<name>A0A432MJ71_9BACT</name>
<feature type="transmembrane region" description="Helical" evidence="6">
    <location>
        <begin position="487"/>
        <end position="504"/>
    </location>
</feature>
<sequence length="575" mass="64192">MSEPGTTEPMDETLSLDRARLVNDVCERFELAWDAEPRPRIEDVLAGAGATGPERRILLRELIALELELRRGQGDRLDEAEYLRRFPRDPEVIDSVFRSIEPESIAGYELLGELGRGGMGVVYRARQGSLNRLVALKVMRAGRLASEAESRRFRIEAEAAAGLKHPNIVRIFEVGCWRGLHYFSMELIEGGSLSRLAPRLRDEPETAAVLLVKVARAVDHAHRAGFVHRDLKPSNILLDGGIGDPPGRREPFVTDFGLVKRVGPGSEDGPTRPEGIVGTLEYMAPEQARGGPIDARTDVYGLGAVLYALLTGRPPFRADSPMETLVLVNEREPEPPRRLNPRVPRDLERVCLRCLEKDPDRRYPSAEAMAEDLDRFLRDEPVLARRLGLVGRLRRWGRREPQLAFRLIAIGAATALTQANYLANSPTIRRGDLHVQVTIAEVLWLIAAVVLQRLARRSGRPERLWPGWVALDVATLTFVVRLLGGEASVLVVGYPVIVVAAGLWSREWLVWVAAGLASLGYAALWAEHVLTVGFERNYYLNIVIASLFVVAAIVSHQVRRLWSLGRYYDHRPVPR</sequence>
<dbReference type="GO" id="GO:0004674">
    <property type="term" value="F:protein serine/threonine kinase activity"/>
    <property type="evidence" value="ECO:0007669"/>
    <property type="project" value="UniProtKB-KW"/>
</dbReference>
<dbReference type="InterPro" id="IPR008271">
    <property type="entry name" value="Ser/Thr_kinase_AS"/>
</dbReference>
<keyword evidence="8" id="KW-0723">Serine/threonine-protein kinase</keyword>
<keyword evidence="6" id="KW-1133">Transmembrane helix</keyword>
<comment type="caution">
    <text evidence="8">The sequence shown here is derived from an EMBL/GenBank/DDBJ whole genome shotgun (WGS) entry which is preliminary data.</text>
</comment>
<dbReference type="InterPro" id="IPR017441">
    <property type="entry name" value="Protein_kinase_ATP_BS"/>
</dbReference>
<keyword evidence="1" id="KW-0808">Transferase</keyword>
<evidence type="ECO:0000256" key="3">
    <source>
        <dbReference type="ARBA" id="ARBA00022777"/>
    </source>
</evidence>
<dbReference type="PANTHER" id="PTHR43289">
    <property type="entry name" value="MITOGEN-ACTIVATED PROTEIN KINASE KINASE KINASE 20-RELATED"/>
    <property type="match status" value="1"/>
</dbReference>
<keyword evidence="6" id="KW-0812">Transmembrane</keyword>
<dbReference type="SUPFAM" id="SSF56112">
    <property type="entry name" value="Protein kinase-like (PK-like)"/>
    <property type="match status" value="1"/>
</dbReference>
<feature type="transmembrane region" description="Helical" evidence="6">
    <location>
        <begin position="538"/>
        <end position="558"/>
    </location>
</feature>
<proteinExistence type="predicted"/>
<dbReference type="PANTHER" id="PTHR43289:SF6">
    <property type="entry name" value="SERINE_THREONINE-PROTEIN KINASE NEKL-3"/>
    <property type="match status" value="1"/>
</dbReference>